<protein>
    <recommendedName>
        <fullName evidence="2">FHA domain-containing protein</fullName>
    </recommendedName>
</protein>
<reference evidence="3 4" key="1">
    <citation type="submission" date="2018-07" db="EMBL/GenBank/DDBJ databases">
        <title>The complete nuclear genome of the prasinophyte Chloropicon primus (CCMP1205).</title>
        <authorList>
            <person name="Pombert J.-F."/>
            <person name="Otis C."/>
            <person name="Turmel M."/>
            <person name="Lemieux C."/>
        </authorList>
    </citation>
    <scope>NUCLEOTIDE SEQUENCE [LARGE SCALE GENOMIC DNA]</scope>
    <source>
        <strain evidence="3 4">CCMP1205</strain>
    </source>
</reference>
<evidence type="ECO:0000259" key="2">
    <source>
        <dbReference type="PROSITE" id="PS50006"/>
    </source>
</evidence>
<dbReference type="InterPro" id="IPR037912">
    <property type="entry name" value="MCRS1"/>
</dbReference>
<dbReference type="PANTHER" id="PTHR13233">
    <property type="entry name" value="MICROSPHERULE PROTEIN 1"/>
    <property type="match status" value="1"/>
</dbReference>
<dbReference type="AlphaFoldDB" id="A0A5B8MUZ9"/>
<proteinExistence type="predicted"/>
<dbReference type="OrthoDB" id="10262769at2759"/>
<dbReference type="SUPFAM" id="SSF49879">
    <property type="entry name" value="SMAD/FHA domain"/>
    <property type="match status" value="1"/>
</dbReference>
<evidence type="ECO:0000313" key="4">
    <source>
        <dbReference type="Proteomes" id="UP000316726"/>
    </source>
</evidence>
<dbReference type="InterPro" id="IPR008984">
    <property type="entry name" value="SMAD_FHA_dom_sf"/>
</dbReference>
<gene>
    <name evidence="3" type="ORF">A3770_13p68970</name>
</gene>
<dbReference type="InterPro" id="IPR000253">
    <property type="entry name" value="FHA_dom"/>
</dbReference>
<keyword evidence="4" id="KW-1185">Reference proteome</keyword>
<dbReference type="GO" id="GO:0044545">
    <property type="term" value="C:NSL complex"/>
    <property type="evidence" value="ECO:0007669"/>
    <property type="project" value="TreeGrafter"/>
</dbReference>
<evidence type="ECO:0000313" key="3">
    <source>
        <dbReference type="EMBL" id="QDZ24379.1"/>
    </source>
</evidence>
<sequence>MMEVEIERKVEEGKEEVGAEVEVAEAGPSVPDDMRYDGFGGEVADEAEQGGVPTSFLDSIPDALSAIEVVRRRKEKVARLIELYKEQYWVLLDELSSRAQKIRGRGEKEKEKEKEKEGGGEQEDKAVEGGRAGGAEAGGGGGVESLALHYASKDCDLPSVSEVEEDIVSGKVQLSSEGATKEALARRQKAARQKLGGIRALEKTALSIFSRRSSSKGALACLVGKNSAYFLSRPEMSVGRNTKHQLVDVDLSLEGNCSKVSRQQGIIKMLPDGSFHFQNFGQRKVRVDNKVVPTKRRAALQNGSFLDFGGLRFLFLKNPVNTEIQF</sequence>
<dbReference type="GO" id="GO:0071339">
    <property type="term" value="C:MLL1 complex"/>
    <property type="evidence" value="ECO:0007669"/>
    <property type="project" value="InterPro"/>
</dbReference>
<dbReference type="GO" id="GO:0031011">
    <property type="term" value="C:Ino80 complex"/>
    <property type="evidence" value="ECO:0007669"/>
    <property type="project" value="InterPro"/>
</dbReference>
<dbReference type="Proteomes" id="UP000316726">
    <property type="component" value="Chromosome 13"/>
</dbReference>
<dbReference type="EMBL" id="CP031046">
    <property type="protein sequence ID" value="QDZ24379.1"/>
    <property type="molecule type" value="Genomic_DNA"/>
</dbReference>
<dbReference type="GO" id="GO:0002151">
    <property type="term" value="F:G-quadruplex RNA binding"/>
    <property type="evidence" value="ECO:0007669"/>
    <property type="project" value="InterPro"/>
</dbReference>
<accession>A0A5B8MUZ9</accession>
<feature type="region of interest" description="Disordered" evidence="1">
    <location>
        <begin position="101"/>
        <end position="138"/>
    </location>
</feature>
<organism evidence="3 4">
    <name type="scientific">Chloropicon primus</name>
    <dbReference type="NCBI Taxonomy" id="1764295"/>
    <lineage>
        <taxon>Eukaryota</taxon>
        <taxon>Viridiplantae</taxon>
        <taxon>Chlorophyta</taxon>
        <taxon>Chloropicophyceae</taxon>
        <taxon>Chloropicales</taxon>
        <taxon>Chloropicaceae</taxon>
        <taxon>Chloropicon</taxon>
    </lineage>
</organism>
<feature type="compositionally biased region" description="Basic and acidic residues" evidence="1">
    <location>
        <begin position="104"/>
        <end position="128"/>
    </location>
</feature>
<dbReference type="STRING" id="1764295.A0A5B8MUZ9"/>
<dbReference type="GO" id="GO:0045944">
    <property type="term" value="P:positive regulation of transcription by RNA polymerase II"/>
    <property type="evidence" value="ECO:0007669"/>
    <property type="project" value="TreeGrafter"/>
</dbReference>
<feature type="domain" description="FHA" evidence="2">
    <location>
        <begin position="236"/>
        <end position="292"/>
    </location>
</feature>
<dbReference type="PROSITE" id="PS50006">
    <property type="entry name" value="FHA_DOMAIN"/>
    <property type="match status" value="1"/>
</dbReference>
<name>A0A5B8MUZ9_9CHLO</name>
<dbReference type="PANTHER" id="PTHR13233:SF0">
    <property type="entry name" value="MICROSPHERULE PROTEIN 1"/>
    <property type="match status" value="1"/>
</dbReference>
<evidence type="ECO:0000256" key="1">
    <source>
        <dbReference type="SAM" id="MobiDB-lite"/>
    </source>
</evidence>